<reference evidence="2" key="1">
    <citation type="journal article" date="2019" name="Int. J. Syst. Evol. Microbiol.">
        <title>The Global Catalogue of Microorganisms (GCM) 10K type strain sequencing project: providing services to taxonomists for standard genome sequencing and annotation.</title>
        <authorList>
            <consortium name="The Broad Institute Genomics Platform"/>
            <consortium name="The Broad Institute Genome Sequencing Center for Infectious Disease"/>
            <person name="Wu L."/>
            <person name="Ma J."/>
        </authorList>
    </citation>
    <scope>NUCLEOTIDE SEQUENCE [LARGE SCALE GENOMIC DNA]</scope>
    <source>
        <strain evidence="2">KCTC 42224</strain>
    </source>
</reference>
<dbReference type="Proteomes" id="UP001595683">
    <property type="component" value="Unassembled WGS sequence"/>
</dbReference>
<organism evidence="1 2">
    <name type="scientific">Novosphingobium pokkalii</name>
    <dbReference type="NCBI Taxonomy" id="1770194"/>
    <lineage>
        <taxon>Bacteria</taxon>
        <taxon>Pseudomonadati</taxon>
        <taxon>Pseudomonadota</taxon>
        <taxon>Alphaproteobacteria</taxon>
        <taxon>Sphingomonadales</taxon>
        <taxon>Sphingomonadaceae</taxon>
        <taxon>Novosphingobium</taxon>
    </lineage>
</organism>
<evidence type="ECO:0000313" key="2">
    <source>
        <dbReference type="Proteomes" id="UP001595683"/>
    </source>
</evidence>
<dbReference type="RefSeq" id="WP_191325178.1">
    <property type="nucleotide sequence ID" value="NZ_BMZP01000015.1"/>
</dbReference>
<dbReference type="PANTHER" id="PTHR20883:SF46">
    <property type="entry name" value="PHYTANOYL-COA HYDROXYLASE"/>
    <property type="match status" value="1"/>
</dbReference>
<dbReference type="GO" id="GO:0051213">
    <property type="term" value="F:dioxygenase activity"/>
    <property type="evidence" value="ECO:0007669"/>
    <property type="project" value="UniProtKB-KW"/>
</dbReference>
<dbReference type="InterPro" id="IPR008775">
    <property type="entry name" value="Phytyl_CoA_dOase-like"/>
</dbReference>
<dbReference type="EMBL" id="JBHRYE010000042">
    <property type="protein sequence ID" value="MFC3673327.1"/>
    <property type="molecule type" value="Genomic_DNA"/>
</dbReference>
<dbReference type="SUPFAM" id="SSF51197">
    <property type="entry name" value="Clavaminate synthase-like"/>
    <property type="match status" value="1"/>
</dbReference>
<name>A0ABV7V8N5_9SPHN</name>
<keyword evidence="2" id="KW-1185">Reference proteome</keyword>
<proteinExistence type="predicted"/>
<keyword evidence="1" id="KW-0560">Oxidoreductase</keyword>
<accession>A0ABV7V8N5</accession>
<keyword evidence="1" id="KW-0223">Dioxygenase</keyword>
<sequence>MTTDVVQSHEEVVRLATQNSQRYTYGRDGFQVSPGALLTESEVTAAREHAWKVLQGVYETGVAPRTNTGGTDIANHPPYIESQMPQDADNVLREIMATSRMAEWAAEVTGAKRLKVFNFMVMAKYPRSSTKTVVGWHQDRRYFEKIINGRSINLWVALDDVPVELGPLRFVPGSHRWDALYQSGFFEHDTDRQREEIKVPEGQEWTELDSVLPAGWGSVHHTHLLHGSGMNSGDRPRISMLLNYGIDEFTMVPESYFATRHDDLKATPIVYQAA</sequence>
<gene>
    <name evidence="1" type="ORF">ACFOOT_18040</name>
</gene>
<evidence type="ECO:0000313" key="1">
    <source>
        <dbReference type="EMBL" id="MFC3673327.1"/>
    </source>
</evidence>
<dbReference type="PANTHER" id="PTHR20883">
    <property type="entry name" value="PHYTANOYL-COA DIOXYGENASE DOMAIN CONTAINING 1"/>
    <property type="match status" value="1"/>
</dbReference>
<dbReference type="Gene3D" id="2.60.120.620">
    <property type="entry name" value="q2cbj1_9rhob like domain"/>
    <property type="match status" value="1"/>
</dbReference>
<dbReference type="Pfam" id="PF05721">
    <property type="entry name" value="PhyH"/>
    <property type="match status" value="1"/>
</dbReference>
<protein>
    <submittedName>
        <fullName evidence="1">Phytanoyl-CoA dioxygenase family protein</fullName>
    </submittedName>
</protein>
<comment type="caution">
    <text evidence="1">The sequence shown here is derived from an EMBL/GenBank/DDBJ whole genome shotgun (WGS) entry which is preliminary data.</text>
</comment>